<sequence>MLYKMPTHQYRQSKCPFLFKPNYLALVLGVLITTPIYAQSLSYAEAEQQALKSSYSTQANQALQQASQLEAEAVKGLGLPRVDLNVRAYAFHSETDVPLGSFKQKLENDLSQGLNDKLSQWNNVIPSDVLGQVQEGSNQIIHDGINRFPDYANLTVEDQVVRPSISVVMPLYTGGLTTSAKKIANIQAQRSELSSQQQQDIQRFEVVQSYFNVQLQQQLVASSLFNFNAMQKHYSNALKLEQQGFISKGQRMQFEVARNNAERTLQNAQANLNASQFNLNNLLHQQNNADLSTPLFVNTVRSQSLESLLSSYSQKSSLVQKMQLDTQLANANIQAQQAAKKPSLFAFGEYSLDENENWIVGVMAKYNLFSGVDKNKNIHAAELKRYASELMTERTKQEIEALLNKSYNELNSAQQSHTLLQRNISAAQENLRIQELSFREGMGTATQVIDAQNALSALKTEMALNAYKYVMSLATLLQSHGSMDQFKAYVTQPHTDYIR</sequence>
<evidence type="ECO:0000313" key="10">
    <source>
        <dbReference type="Proteomes" id="UP000021108"/>
    </source>
</evidence>
<keyword evidence="6" id="KW-0472">Membrane</keyword>
<evidence type="ECO:0000256" key="3">
    <source>
        <dbReference type="ARBA" id="ARBA00022448"/>
    </source>
</evidence>
<feature type="coiled-coil region" evidence="8">
    <location>
        <begin position="396"/>
        <end position="430"/>
    </location>
</feature>
<reference evidence="9 10" key="1">
    <citation type="submission" date="2014-02" db="EMBL/GenBank/DDBJ databases">
        <title>Comparative genomics and transcriptomics to identify genetic mechanisms underlying the emergence of carbapenem resistant Acinetobacter baumannii (CRAb).</title>
        <authorList>
            <person name="Harris A.D."/>
            <person name="Johnson K.J."/>
            <person name="George J."/>
            <person name="Shefchek K."/>
            <person name="Daugherty S.C."/>
            <person name="Parankush S."/>
            <person name="Sadzewicz L."/>
            <person name="Tallon L."/>
            <person name="Sengamalay N."/>
            <person name="Hazen T.H."/>
            <person name="Rasko D.A."/>
        </authorList>
    </citation>
    <scope>NUCLEOTIDE SEQUENCE [LARGE SCALE GENOMIC DNA]</scope>
    <source>
        <strain evidence="9 10">625974</strain>
    </source>
</reference>
<dbReference type="PANTHER" id="PTHR30026">
    <property type="entry name" value="OUTER MEMBRANE PROTEIN TOLC"/>
    <property type="match status" value="1"/>
</dbReference>
<dbReference type="AlphaFoldDB" id="A0A009QDA4"/>
<name>A0A009QDA4_ACIBA</name>
<evidence type="ECO:0000256" key="7">
    <source>
        <dbReference type="ARBA" id="ARBA00023237"/>
    </source>
</evidence>
<evidence type="ECO:0000256" key="4">
    <source>
        <dbReference type="ARBA" id="ARBA00022452"/>
    </source>
</evidence>
<keyword evidence="7" id="KW-0998">Cell outer membrane</keyword>
<dbReference type="Gene3D" id="1.20.1600.10">
    <property type="entry name" value="Outer membrane efflux proteins (OEP)"/>
    <property type="match status" value="1"/>
</dbReference>
<dbReference type="InterPro" id="IPR051906">
    <property type="entry name" value="TolC-like"/>
</dbReference>
<protein>
    <submittedName>
        <fullName evidence="9">Outer membrane efflux family protein</fullName>
    </submittedName>
</protein>
<dbReference type="GO" id="GO:0009279">
    <property type="term" value="C:cell outer membrane"/>
    <property type="evidence" value="ECO:0007669"/>
    <property type="project" value="UniProtKB-SubCell"/>
</dbReference>
<keyword evidence="4" id="KW-1134">Transmembrane beta strand</keyword>
<evidence type="ECO:0000313" key="9">
    <source>
        <dbReference type="EMBL" id="EXC04851.1"/>
    </source>
</evidence>
<dbReference type="PATRIC" id="fig|1310607.3.peg.3468"/>
<dbReference type="GO" id="GO:1990281">
    <property type="term" value="C:efflux pump complex"/>
    <property type="evidence" value="ECO:0007669"/>
    <property type="project" value="TreeGrafter"/>
</dbReference>
<organism evidence="9 10">
    <name type="scientific">Acinetobacter baumannii 625974</name>
    <dbReference type="NCBI Taxonomy" id="1310607"/>
    <lineage>
        <taxon>Bacteria</taxon>
        <taxon>Pseudomonadati</taxon>
        <taxon>Pseudomonadota</taxon>
        <taxon>Gammaproteobacteria</taxon>
        <taxon>Moraxellales</taxon>
        <taxon>Moraxellaceae</taxon>
        <taxon>Acinetobacter</taxon>
        <taxon>Acinetobacter calcoaceticus/baumannii complex</taxon>
    </lineage>
</organism>
<dbReference type="SUPFAM" id="SSF56954">
    <property type="entry name" value="Outer membrane efflux proteins (OEP)"/>
    <property type="match status" value="1"/>
</dbReference>
<dbReference type="GO" id="GO:0015288">
    <property type="term" value="F:porin activity"/>
    <property type="evidence" value="ECO:0007669"/>
    <property type="project" value="TreeGrafter"/>
</dbReference>
<keyword evidence="8" id="KW-0175">Coiled coil</keyword>
<comment type="similarity">
    <text evidence="2">Belongs to the outer membrane factor (OMF) (TC 1.B.17) family.</text>
</comment>
<dbReference type="Proteomes" id="UP000021108">
    <property type="component" value="Unassembled WGS sequence"/>
</dbReference>
<dbReference type="Pfam" id="PF02321">
    <property type="entry name" value="OEP"/>
    <property type="match status" value="1"/>
</dbReference>
<dbReference type="GO" id="GO:0015562">
    <property type="term" value="F:efflux transmembrane transporter activity"/>
    <property type="evidence" value="ECO:0007669"/>
    <property type="project" value="InterPro"/>
</dbReference>
<dbReference type="InterPro" id="IPR003423">
    <property type="entry name" value="OMP_efflux"/>
</dbReference>
<evidence type="ECO:0000256" key="2">
    <source>
        <dbReference type="ARBA" id="ARBA00007613"/>
    </source>
</evidence>
<accession>A0A009QDA4</accession>
<comment type="subcellular location">
    <subcellularLocation>
        <location evidence="1">Cell outer membrane</location>
    </subcellularLocation>
</comment>
<proteinExistence type="inferred from homology"/>
<comment type="caution">
    <text evidence="9">The sequence shown here is derived from an EMBL/GenBank/DDBJ whole genome shotgun (WGS) entry which is preliminary data.</text>
</comment>
<keyword evidence="3" id="KW-0813">Transport</keyword>
<dbReference type="PANTHER" id="PTHR30026:SF5">
    <property type="entry name" value="ABC-TYPE EFFLUX SYSTEM SECRETIN COMPONENT"/>
    <property type="match status" value="1"/>
</dbReference>
<keyword evidence="5" id="KW-0812">Transmembrane</keyword>
<gene>
    <name evidence="9" type="ORF">J506_3589</name>
</gene>
<evidence type="ECO:0000256" key="6">
    <source>
        <dbReference type="ARBA" id="ARBA00023136"/>
    </source>
</evidence>
<evidence type="ECO:0000256" key="1">
    <source>
        <dbReference type="ARBA" id="ARBA00004442"/>
    </source>
</evidence>
<evidence type="ECO:0000256" key="5">
    <source>
        <dbReference type="ARBA" id="ARBA00022692"/>
    </source>
</evidence>
<evidence type="ECO:0000256" key="8">
    <source>
        <dbReference type="SAM" id="Coils"/>
    </source>
</evidence>
<feature type="coiled-coil region" evidence="8">
    <location>
        <begin position="251"/>
        <end position="285"/>
    </location>
</feature>
<dbReference type="EMBL" id="JEXD01000049">
    <property type="protein sequence ID" value="EXC04851.1"/>
    <property type="molecule type" value="Genomic_DNA"/>
</dbReference>